<dbReference type="OrthoDB" id="8663083at2"/>
<keyword evidence="2" id="KW-1185">Reference proteome</keyword>
<accession>H0F6V9</accession>
<organism evidence="1 2">
    <name type="scientific">Achromobacter arsenitoxydans SY8</name>
    <dbReference type="NCBI Taxonomy" id="477184"/>
    <lineage>
        <taxon>Bacteria</taxon>
        <taxon>Pseudomonadati</taxon>
        <taxon>Pseudomonadota</taxon>
        <taxon>Betaproteobacteria</taxon>
        <taxon>Burkholderiales</taxon>
        <taxon>Alcaligenaceae</taxon>
        <taxon>Achromobacter</taxon>
    </lineage>
</organism>
<comment type="caution">
    <text evidence="1">The sequence shown here is derived from an EMBL/GenBank/DDBJ whole genome shotgun (WGS) entry which is preliminary data.</text>
</comment>
<protein>
    <submittedName>
        <fullName evidence="1">Uncharacterized protein</fullName>
    </submittedName>
</protein>
<dbReference type="STRING" id="477184.KYC_12848"/>
<dbReference type="EMBL" id="AGUF01000046">
    <property type="protein sequence ID" value="EHK66017.1"/>
    <property type="molecule type" value="Genomic_DNA"/>
</dbReference>
<reference evidence="1 2" key="1">
    <citation type="journal article" date="2012" name="J. Bacteriol.">
        <title>Genome sequence of the highly efficient arsenite-oxidizing bacterium Achromobacter arsenitoxydans SY8.</title>
        <authorList>
            <person name="Li X."/>
            <person name="Hu Y."/>
            <person name="Gong J."/>
            <person name="Lin Y."/>
            <person name="Johnstone L."/>
            <person name="Rensing C."/>
            <person name="Wang G."/>
        </authorList>
    </citation>
    <scope>NUCLEOTIDE SEQUENCE [LARGE SCALE GENOMIC DNA]</scope>
    <source>
        <strain evidence="1 2">SY8</strain>
    </source>
</reference>
<dbReference type="Proteomes" id="UP000003113">
    <property type="component" value="Unassembled WGS sequence"/>
</dbReference>
<evidence type="ECO:0000313" key="1">
    <source>
        <dbReference type="EMBL" id="EHK66017.1"/>
    </source>
</evidence>
<proteinExistence type="predicted"/>
<evidence type="ECO:0000313" key="2">
    <source>
        <dbReference type="Proteomes" id="UP000003113"/>
    </source>
</evidence>
<name>H0F6V9_9BURK</name>
<sequence>MDTWPFPEFPPERFAQLPVEDKELCLVMIRAYLAEIALQEQIGMRTRPAGDS</sequence>
<dbReference type="AlphaFoldDB" id="H0F6V9"/>
<gene>
    <name evidence="1" type="ORF">KYC_12848</name>
</gene>
<dbReference type="PATRIC" id="fig|477184.5.peg.2540"/>